<keyword evidence="2" id="KW-0812">Transmembrane</keyword>
<evidence type="ECO:0000256" key="1">
    <source>
        <dbReference type="SAM" id="MobiDB-lite"/>
    </source>
</evidence>
<organism evidence="3 4">
    <name type="scientific">Sporothrix curviconia</name>
    <dbReference type="NCBI Taxonomy" id="1260050"/>
    <lineage>
        <taxon>Eukaryota</taxon>
        <taxon>Fungi</taxon>
        <taxon>Dikarya</taxon>
        <taxon>Ascomycota</taxon>
        <taxon>Pezizomycotina</taxon>
        <taxon>Sordariomycetes</taxon>
        <taxon>Sordariomycetidae</taxon>
        <taxon>Ophiostomatales</taxon>
        <taxon>Ophiostomataceae</taxon>
        <taxon>Sporothrix</taxon>
    </lineage>
</organism>
<keyword evidence="2" id="KW-1133">Transmembrane helix</keyword>
<keyword evidence="4" id="KW-1185">Reference proteome</keyword>
<accession>A0ABP0CRK1</accession>
<sequence length="200" mass="22272">MLMKLRTVNAATPANNAKSTCTSSSCFGVTLGIIIGSAVIICMAACVAFWCNRGRRKVKNTVKSKVLGMIFRSSANKGGNQPAADEERLRPQQPPPPAGLQPQAPIYYQQPAYYEPNGQPYSNPADAPYEFPRYPEYPSFQGQPKHPPQNQPWQPRQPQPSKREAKREAKQQTRTISPEETPVERQMRLNRLATTLASSM</sequence>
<name>A0ABP0CRK1_9PEZI</name>
<feature type="transmembrane region" description="Helical" evidence="2">
    <location>
        <begin position="27"/>
        <end position="51"/>
    </location>
</feature>
<comment type="caution">
    <text evidence="3">The sequence shown here is derived from an EMBL/GenBank/DDBJ whole genome shotgun (WGS) entry which is preliminary data.</text>
</comment>
<gene>
    <name evidence="3" type="ORF">SCUCBS95973_009033</name>
</gene>
<proteinExistence type="predicted"/>
<keyword evidence="2" id="KW-0472">Membrane</keyword>
<dbReference type="Proteomes" id="UP001642405">
    <property type="component" value="Unassembled WGS sequence"/>
</dbReference>
<evidence type="ECO:0000313" key="4">
    <source>
        <dbReference type="Proteomes" id="UP001642405"/>
    </source>
</evidence>
<evidence type="ECO:0000313" key="3">
    <source>
        <dbReference type="EMBL" id="CAK7234730.1"/>
    </source>
</evidence>
<feature type="region of interest" description="Disordered" evidence="1">
    <location>
        <begin position="73"/>
        <end position="187"/>
    </location>
</feature>
<feature type="compositionally biased region" description="Pro residues" evidence="1">
    <location>
        <begin position="145"/>
        <end position="158"/>
    </location>
</feature>
<feature type="compositionally biased region" description="Basic and acidic residues" evidence="1">
    <location>
        <begin position="161"/>
        <end position="171"/>
    </location>
</feature>
<protein>
    <submittedName>
        <fullName evidence="3">Uncharacterized protein</fullName>
    </submittedName>
</protein>
<feature type="compositionally biased region" description="Low complexity" evidence="1">
    <location>
        <begin position="100"/>
        <end position="116"/>
    </location>
</feature>
<dbReference type="EMBL" id="CAWUHB010000088">
    <property type="protein sequence ID" value="CAK7234730.1"/>
    <property type="molecule type" value="Genomic_DNA"/>
</dbReference>
<evidence type="ECO:0000256" key="2">
    <source>
        <dbReference type="SAM" id="Phobius"/>
    </source>
</evidence>
<reference evidence="3 4" key="1">
    <citation type="submission" date="2024-01" db="EMBL/GenBank/DDBJ databases">
        <authorList>
            <person name="Allen C."/>
            <person name="Tagirdzhanova G."/>
        </authorList>
    </citation>
    <scope>NUCLEOTIDE SEQUENCE [LARGE SCALE GENOMIC DNA]</scope>
</reference>